<feature type="compositionally biased region" description="Basic and acidic residues" evidence="1">
    <location>
        <begin position="231"/>
        <end position="249"/>
    </location>
</feature>
<feature type="region of interest" description="Disordered" evidence="1">
    <location>
        <begin position="144"/>
        <end position="208"/>
    </location>
</feature>
<dbReference type="Proteomes" id="UP000314294">
    <property type="component" value="Unassembled WGS sequence"/>
</dbReference>
<dbReference type="EMBL" id="SRLO01000151">
    <property type="protein sequence ID" value="TNN71314.1"/>
    <property type="molecule type" value="Genomic_DNA"/>
</dbReference>
<dbReference type="AlphaFoldDB" id="A0A4Z2I1Z6"/>
<protein>
    <submittedName>
        <fullName evidence="2">Uncharacterized protein</fullName>
    </submittedName>
</protein>
<evidence type="ECO:0000313" key="2">
    <source>
        <dbReference type="EMBL" id="TNN71314.1"/>
    </source>
</evidence>
<name>A0A4Z2I1Z6_9TELE</name>
<organism evidence="2 3">
    <name type="scientific">Liparis tanakae</name>
    <name type="common">Tanaka's snailfish</name>
    <dbReference type="NCBI Taxonomy" id="230148"/>
    <lineage>
        <taxon>Eukaryota</taxon>
        <taxon>Metazoa</taxon>
        <taxon>Chordata</taxon>
        <taxon>Craniata</taxon>
        <taxon>Vertebrata</taxon>
        <taxon>Euteleostomi</taxon>
        <taxon>Actinopterygii</taxon>
        <taxon>Neopterygii</taxon>
        <taxon>Teleostei</taxon>
        <taxon>Neoteleostei</taxon>
        <taxon>Acanthomorphata</taxon>
        <taxon>Eupercaria</taxon>
        <taxon>Perciformes</taxon>
        <taxon>Cottioidei</taxon>
        <taxon>Cottales</taxon>
        <taxon>Liparidae</taxon>
        <taxon>Liparis</taxon>
    </lineage>
</organism>
<feature type="compositionally biased region" description="Basic and acidic residues" evidence="1">
    <location>
        <begin position="56"/>
        <end position="73"/>
    </location>
</feature>
<evidence type="ECO:0000256" key="1">
    <source>
        <dbReference type="SAM" id="MobiDB-lite"/>
    </source>
</evidence>
<comment type="caution">
    <text evidence="2">The sequence shown here is derived from an EMBL/GenBank/DDBJ whole genome shotgun (WGS) entry which is preliminary data.</text>
</comment>
<feature type="region of interest" description="Disordered" evidence="1">
    <location>
        <begin position="221"/>
        <end position="249"/>
    </location>
</feature>
<proteinExistence type="predicted"/>
<feature type="compositionally biased region" description="Low complexity" evidence="1">
    <location>
        <begin position="144"/>
        <end position="166"/>
    </location>
</feature>
<evidence type="ECO:0000313" key="3">
    <source>
        <dbReference type="Proteomes" id="UP000314294"/>
    </source>
</evidence>
<feature type="compositionally biased region" description="Basic and acidic residues" evidence="1">
    <location>
        <begin position="172"/>
        <end position="182"/>
    </location>
</feature>
<sequence length="253" mass="28765">MEDVKKRPKHQMNMEILKKDKPLVSVKDWAQGQRDEGKTSGHQIHSIGLFSEEEQEGRRADSEDTDKTLEDQSRQQNKAIHLVFRFLARSPLSVRWFGFTRSVRVLFRRGVKTHRSRLSRFGPACVHEADDELRILIDEHAGQRQHGAGAAEGRQLAAEEQLRQQQISHHAQIAEDVQRDGGGEGDDEAAGQVVHHRAQAAEQDEEPQVAVVMKRRLQQRPVLQGQSGHGQDAEARNGHHVEQEHRVDLLLLE</sequence>
<feature type="region of interest" description="Disordered" evidence="1">
    <location>
        <begin position="26"/>
        <end position="74"/>
    </location>
</feature>
<keyword evidence="3" id="KW-1185">Reference proteome</keyword>
<reference evidence="2 3" key="1">
    <citation type="submission" date="2019-03" db="EMBL/GenBank/DDBJ databases">
        <title>First draft genome of Liparis tanakae, snailfish: a comprehensive survey of snailfish specific genes.</title>
        <authorList>
            <person name="Kim W."/>
            <person name="Song I."/>
            <person name="Jeong J.-H."/>
            <person name="Kim D."/>
            <person name="Kim S."/>
            <person name="Ryu S."/>
            <person name="Song J.Y."/>
            <person name="Lee S.K."/>
        </authorList>
    </citation>
    <scope>NUCLEOTIDE SEQUENCE [LARGE SCALE GENOMIC DNA]</scope>
    <source>
        <tissue evidence="2">Muscle</tissue>
    </source>
</reference>
<accession>A0A4Z2I1Z6</accession>
<gene>
    <name evidence="2" type="ORF">EYF80_018392</name>
</gene>